<evidence type="ECO:0000256" key="1">
    <source>
        <dbReference type="ARBA" id="ARBA00022679"/>
    </source>
</evidence>
<dbReference type="PANTHER" id="PTHR43289:SF6">
    <property type="entry name" value="SERINE_THREONINE-PROTEIN KINASE NEKL-3"/>
    <property type="match status" value="1"/>
</dbReference>
<dbReference type="PROSITE" id="PS50011">
    <property type="entry name" value="PROTEIN_KINASE_DOM"/>
    <property type="match status" value="1"/>
</dbReference>
<name>L7VR48_9BACT</name>
<dbReference type="SUPFAM" id="SSF56112">
    <property type="entry name" value="Protein kinase-like (PK-like)"/>
    <property type="match status" value="1"/>
</dbReference>
<reference evidence="8" key="1">
    <citation type="submission" date="2012-09" db="EMBL/GenBank/DDBJ databases">
        <title>Metagenomic Characterization of a Microbial Community in Wastewater Detects High Levels of Antibiotic Resistance.</title>
        <authorList>
            <person name="Abrams M."/>
            <person name="Caldwell A."/>
            <person name="Vandaei E."/>
            <person name="Lee W."/>
            <person name="Perrott J."/>
            <person name="Khan S.Y."/>
            <person name="Ta J."/>
            <person name="Romero D."/>
            <person name="Nguyen V."/>
            <person name="Pourmand N."/>
            <person name="Ouverney C.C."/>
        </authorList>
    </citation>
    <scope>NUCLEOTIDE SEQUENCE</scope>
</reference>
<evidence type="ECO:0000256" key="4">
    <source>
        <dbReference type="ARBA" id="ARBA00022840"/>
    </source>
</evidence>
<feature type="region of interest" description="Disordered" evidence="5">
    <location>
        <begin position="381"/>
        <end position="448"/>
    </location>
</feature>
<dbReference type="Pfam" id="PF00069">
    <property type="entry name" value="Pkinase"/>
    <property type="match status" value="1"/>
</dbReference>
<evidence type="ECO:0000256" key="3">
    <source>
        <dbReference type="ARBA" id="ARBA00022777"/>
    </source>
</evidence>
<evidence type="ECO:0000313" key="8">
    <source>
        <dbReference type="EMBL" id="AGC71427.1"/>
    </source>
</evidence>
<evidence type="ECO:0000256" key="5">
    <source>
        <dbReference type="SAM" id="MobiDB-lite"/>
    </source>
</evidence>
<keyword evidence="2" id="KW-0547">Nucleotide-binding</keyword>
<accession>L7VR48</accession>
<feature type="domain" description="Protein kinase" evidence="7">
    <location>
        <begin position="8"/>
        <end position="286"/>
    </location>
</feature>
<keyword evidence="6" id="KW-0812">Transmembrane</keyword>
<protein>
    <submittedName>
        <fullName evidence="8">Serine/threonine-protein kinase Pkn6</fullName>
    </submittedName>
</protein>
<dbReference type="GO" id="GO:0004674">
    <property type="term" value="F:protein serine/threonine kinase activity"/>
    <property type="evidence" value="ECO:0007669"/>
    <property type="project" value="TreeGrafter"/>
</dbReference>
<dbReference type="PROSITE" id="PS00109">
    <property type="entry name" value="PROTEIN_KINASE_TYR"/>
    <property type="match status" value="1"/>
</dbReference>
<keyword evidence="1" id="KW-0808">Transferase</keyword>
<dbReference type="Gene3D" id="3.30.200.20">
    <property type="entry name" value="Phosphorylase Kinase, domain 1"/>
    <property type="match status" value="1"/>
</dbReference>
<dbReference type="GO" id="GO:0005524">
    <property type="term" value="F:ATP binding"/>
    <property type="evidence" value="ECO:0007669"/>
    <property type="project" value="UniProtKB-KW"/>
</dbReference>
<evidence type="ECO:0000256" key="2">
    <source>
        <dbReference type="ARBA" id="ARBA00022741"/>
    </source>
</evidence>
<keyword evidence="6" id="KW-1133">Transmembrane helix</keyword>
<keyword evidence="4" id="KW-0067">ATP-binding</keyword>
<dbReference type="Gene3D" id="1.10.510.10">
    <property type="entry name" value="Transferase(Phosphotransferase) domain 1"/>
    <property type="match status" value="1"/>
</dbReference>
<dbReference type="EMBL" id="JX649872">
    <property type="protein sequence ID" value="AGC71427.1"/>
    <property type="molecule type" value="Genomic_DNA"/>
</dbReference>
<evidence type="ECO:0000256" key="6">
    <source>
        <dbReference type="SAM" id="Phobius"/>
    </source>
</evidence>
<dbReference type="InterPro" id="IPR000719">
    <property type="entry name" value="Prot_kinase_dom"/>
</dbReference>
<dbReference type="CDD" id="cd14014">
    <property type="entry name" value="STKc_PknB_like"/>
    <property type="match status" value="1"/>
</dbReference>
<organism evidence="8">
    <name type="scientific">uncultured bacterium A1Q1_fos_1070</name>
    <dbReference type="NCBI Taxonomy" id="1256541"/>
    <lineage>
        <taxon>Bacteria</taxon>
        <taxon>environmental samples</taxon>
    </lineage>
</organism>
<sequence length="510" mass="54962">MALPYGKYLLDRKLAEGGMAEIFLARPAPTAAGAGVRPGPFVVKRLFSHHSAEDEFVRMFKNEARLASRLKHPNIVDIFDEGELDGSFFLAMEFINGEDLRGIAQQSDTMNRRPPMAVVGRIIMDILAGLHYAHTLTDDNGKPLGVVHRDVSPQNILVTYDGVVKIIDFGIAKATMAQENEQTQAGMVKGKYAYMSPEQARSAKLDGRSDVFSVGILLWELVTWRRLFKRGTDLATMVAVAEEPAPSMLLLTPECPQELDDVVQKALAKEADQRYSSAKEFQDALADCMTKLGWDFGQKAVGTYMTEIFRERMVQRESELRAVTNAAKRDSLRQPIGAVQMPQPAVKKQPAVTMPLQVITLPQQPGGKPSVPANLRTTMPFGPAGLQIPRQTRSAAPAGNPGASGANPAIPASVSSEGPSGQMAAQRKPTPQSGTPSVPPARRSPSDGIKIKGVLSAENSSMATVPNAALASASAKDSQIARRKRVILAITLGVSIGVLAVVLLQILLSR</sequence>
<evidence type="ECO:0000259" key="7">
    <source>
        <dbReference type="PROSITE" id="PS50011"/>
    </source>
</evidence>
<dbReference type="InterPro" id="IPR008266">
    <property type="entry name" value="Tyr_kinase_AS"/>
</dbReference>
<feature type="transmembrane region" description="Helical" evidence="6">
    <location>
        <begin position="486"/>
        <end position="508"/>
    </location>
</feature>
<keyword evidence="6" id="KW-0472">Membrane</keyword>
<feature type="compositionally biased region" description="Low complexity" evidence="5">
    <location>
        <begin position="394"/>
        <end position="413"/>
    </location>
</feature>
<dbReference type="AlphaFoldDB" id="L7VR48"/>
<keyword evidence="3 8" id="KW-0418">Kinase</keyword>
<dbReference type="PANTHER" id="PTHR43289">
    <property type="entry name" value="MITOGEN-ACTIVATED PROTEIN KINASE KINASE KINASE 20-RELATED"/>
    <property type="match status" value="1"/>
</dbReference>
<proteinExistence type="predicted"/>
<dbReference type="InterPro" id="IPR011009">
    <property type="entry name" value="Kinase-like_dom_sf"/>
</dbReference>